<dbReference type="PANTHER" id="PTHR36971">
    <property type="entry name" value="UNNAMED PRODUCT"/>
    <property type="match status" value="1"/>
</dbReference>
<reference evidence="2" key="1">
    <citation type="submission" date="2021-01" db="EMBL/GenBank/DDBJ databases">
        <authorList>
            <person name="Corre E."/>
            <person name="Pelletier E."/>
            <person name="Niang G."/>
            <person name="Scheremetjew M."/>
            <person name="Finn R."/>
            <person name="Kale V."/>
            <person name="Holt S."/>
            <person name="Cochrane G."/>
            <person name="Meng A."/>
            <person name="Brown T."/>
            <person name="Cohen L."/>
        </authorList>
    </citation>
    <scope>NUCLEOTIDE SEQUENCE</scope>
    <source>
        <strain evidence="2">Clade-A-BCC118000</strain>
    </source>
</reference>
<feature type="non-terminal residue" evidence="2">
    <location>
        <position position="1"/>
    </location>
</feature>
<evidence type="ECO:0008006" key="3">
    <source>
        <dbReference type="Google" id="ProtNLM"/>
    </source>
</evidence>
<proteinExistence type="predicted"/>
<sequence length="296" mass="32650">VKRFREWLAREFADALDGGVVLDVAGGKGVLAFDLMNSTNAAEVWVIDPRAMRLGRLRRRFALGFHLRERERDAATIRVREPKHLRVYWSREVYAREDAAWEARVRASNVAARASRWCVSGLVADDRRDARYEDAGATVRVVDGAVDIAPSTDRRSDEDDDDDDAGDDADGEIELDQDAVVSALDDVLRRVSIVVAMHPDQATDAAVDFALERNLPFAVVPCCVYAKEFGKRRLADGSRVTTHAHLVDHLVQKAGLTDVRVAELPFPGKNVVVYGTGRRASTCVAVQTPQRGGVGE</sequence>
<organism evidence="2">
    <name type="scientific">Ostreococcus sp. 'lucimarinus'</name>
    <dbReference type="NCBI Taxonomy" id="242159"/>
    <lineage>
        <taxon>Eukaryota</taxon>
        <taxon>Viridiplantae</taxon>
        <taxon>Chlorophyta</taxon>
        <taxon>Mamiellophyceae</taxon>
        <taxon>Mamiellales</taxon>
        <taxon>Bathycoccaceae</taxon>
        <taxon>Ostreococcus</taxon>
    </lineage>
</organism>
<protein>
    <recommendedName>
        <fullName evidence="3">Methyltransferase domain-containing protein</fullName>
    </recommendedName>
</protein>
<feature type="region of interest" description="Disordered" evidence="1">
    <location>
        <begin position="150"/>
        <end position="172"/>
    </location>
</feature>
<dbReference type="AlphaFoldDB" id="A0A7R9T2V1"/>
<accession>A0A7R9T2V1</accession>
<feature type="compositionally biased region" description="Acidic residues" evidence="1">
    <location>
        <begin position="158"/>
        <end position="172"/>
    </location>
</feature>
<dbReference type="SUPFAM" id="SSF53335">
    <property type="entry name" value="S-adenosyl-L-methionine-dependent methyltransferases"/>
    <property type="match status" value="1"/>
</dbReference>
<evidence type="ECO:0000313" key="2">
    <source>
        <dbReference type="EMBL" id="CAD8222943.1"/>
    </source>
</evidence>
<evidence type="ECO:0000256" key="1">
    <source>
        <dbReference type="SAM" id="MobiDB-lite"/>
    </source>
</evidence>
<dbReference type="InterPro" id="IPR029063">
    <property type="entry name" value="SAM-dependent_MTases_sf"/>
</dbReference>
<dbReference type="PANTHER" id="PTHR36971:SF1">
    <property type="entry name" value="METHYLTRANSFERASE DOMAIN-CONTAINING PROTEIN"/>
    <property type="match status" value="1"/>
</dbReference>
<gene>
    <name evidence="2" type="ORF">OLUC0939_LOCUS3667</name>
</gene>
<name>A0A7R9T2V1_9CHLO</name>
<dbReference type="EMBL" id="HBDX01004263">
    <property type="protein sequence ID" value="CAD8222943.1"/>
    <property type="molecule type" value="Transcribed_RNA"/>
</dbReference>
<dbReference type="Gene3D" id="3.40.50.150">
    <property type="entry name" value="Vaccinia Virus protein VP39"/>
    <property type="match status" value="1"/>
</dbReference>